<feature type="disulfide bond" evidence="25">
    <location>
        <begin position="347"/>
        <end position="354"/>
    </location>
</feature>
<evidence type="ECO:0000256" key="20">
    <source>
        <dbReference type="ARBA" id="ARBA00032552"/>
    </source>
</evidence>
<evidence type="ECO:0000256" key="4">
    <source>
        <dbReference type="ARBA" id="ARBA00011011"/>
    </source>
</evidence>
<feature type="transmembrane region" description="Helical" evidence="26">
    <location>
        <begin position="7"/>
        <end position="28"/>
    </location>
</feature>
<feature type="binding site" evidence="23">
    <location>
        <begin position="198"/>
        <end position="202"/>
    </location>
    <ligand>
        <name>substrate</name>
    </ligand>
</feature>
<dbReference type="PANTHER" id="PTHR12871">
    <property type="entry name" value="BETA-1,2-N-ACETYLGLUCOSAMINYLTRANSFERASE II"/>
    <property type="match status" value="1"/>
</dbReference>
<sequence>MSLNPEHFVRMFIIIFVVVMSTICYGIYQQVKFVKRQRKDLLHNFNDDGCDNITYSDYVQERFKVKLQTMQNILKMKAQIRKINSEQTVYNQRLGPIGNDTYIIVIQVHSNVYYLQQLLLSLKVANGIRRALLIFSHDYFSHEINTIIRNINFAKYMQIFFPYSIQLHPNVFPGNDEQFCNEGYVCKKSKLRDPEAAQAKHHWWWGVNQVFDNMEVTKGFNSTILFLEEGDYVTEDFIYAYKLIKQARYLHCPFCEVLSLGAHEPDISKYEKKTMITVEVWTNTLSRSGIAFNRQIWNALKANSREFCYHDDYNWDNSFRHVGIKKWEGNVYLTAIAGTRVFHLDKCDEKDVGCKMEYKVAEVEKFINIVLRKLYPWGIIMVVNREEEFNGTAAGLFGDIRDRELCMYFTEHSVWY</sequence>
<evidence type="ECO:0000256" key="13">
    <source>
        <dbReference type="ARBA" id="ARBA00023034"/>
    </source>
</evidence>
<evidence type="ECO:0000313" key="28">
    <source>
        <dbReference type="Proteomes" id="UP000249218"/>
    </source>
</evidence>
<dbReference type="InterPro" id="IPR007754">
    <property type="entry name" value="GlcNAc_II"/>
</dbReference>
<keyword evidence="10 24" id="KW-0479">Metal-binding</keyword>
<dbReference type="EC" id="2.4.1.143" evidence="5"/>
<keyword evidence="8" id="KW-0808">Transferase</keyword>
<keyword evidence="17 24" id="KW-0464">Manganese</keyword>
<dbReference type="OrthoDB" id="6019616at2759"/>
<keyword evidence="16" id="KW-0325">Glycoprotein</keyword>
<evidence type="ECO:0000256" key="1">
    <source>
        <dbReference type="ARBA" id="ARBA00001936"/>
    </source>
</evidence>
<feature type="disulfide bond" evidence="25">
    <location>
        <begin position="308"/>
        <end position="406"/>
    </location>
</feature>
<reference evidence="27 28" key="1">
    <citation type="journal article" date="2017" name="BMC Biol.">
        <title>Genomic innovations, transcriptional plasticity and gene loss underlying the evolution and divergence of two highly polyphagous and invasive Helicoverpa pest species.</title>
        <authorList>
            <person name="Pearce S.L."/>
            <person name="Clarke D.F."/>
            <person name="East P.D."/>
            <person name="Elfekih S."/>
            <person name="Gordon K.H."/>
            <person name="Jermiin L.S."/>
            <person name="McGaughran A."/>
            <person name="Oakeshott J.G."/>
            <person name="Papanikolaou A."/>
            <person name="Perera O.P."/>
            <person name="Rane R.V."/>
            <person name="Richards S."/>
            <person name="Tay W.T."/>
            <person name="Walsh T.K."/>
            <person name="Anderson A."/>
            <person name="Anderson C.J."/>
            <person name="Asgari S."/>
            <person name="Board P.G."/>
            <person name="Bretschneider A."/>
            <person name="Campbell P.M."/>
            <person name="Chertemps T."/>
            <person name="Christeller J.T."/>
            <person name="Coppin C.W."/>
            <person name="Downes S.J."/>
            <person name="Duan G."/>
            <person name="Farnsworth C.A."/>
            <person name="Good R.T."/>
            <person name="Han L.B."/>
            <person name="Han Y.C."/>
            <person name="Hatje K."/>
            <person name="Horne I."/>
            <person name="Huang Y.P."/>
            <person name="Hughes D.S."/>
            <person name="Jacquin-Joly E."/>
            <person name="James W."/>
            <person name="Jhangiani S."/>
            <person name="Kollmar M."/>
            <person name="Kuwar S.S."/>
            <person name="Li S."/>
            <person name="Liu N.Y."/>
            <person name="Maibeche M.T."/>
            <person name="Miller J.R."/>
            <person name="Montagne N."/>
            <person name="Perry T."/>
            <person name="Qu J."/>
            <person name="Song S.V."/>
            <person name="Sutton G.G."/>
            <person name="Vogel H."/>
            <person name="Walenz B.P."/>
            <person name="Xu W."/>
            <person name="Zhang H.J."/>
            <person name="Zou Z."/>
            <person name="Batterham P."/>
            <person name="Edwards O.R."/>
            <person name="Feyereisen R."/>
            <person name="Gibbs R.A."/>
            <person name="Heckel D.G."/>
            <person name="McGrath A."/>
            <person name="Robin C."/>
            <person name="Scherer S.E."/>
            <person name="Worley K.C."/>
            <person name="Wu Y.D."/>
        </authorList>
    </citation>
    <scope>NUCLEOTIDE SEQUENCE [LARGE SCALE GENOMIC DNA]</scope>
    <source>
        <strain evidence="27">Harm_GR_Male_#8</strain>
        <tissue evidence="27">Whole organism</tissue>
    </source>
</reference>
<keyword evidence="9 26" id="KW-0812">Transmembrane</keyword>
<comment type="similarity">
    <text evidence="4">Belongs to the glycosyltransferase 16 (GT16) protein family.</text>
</comment>
<comment type="subcellular location">
    <subcellularLocation>
        <location evidence="2">Golgi apparatus membrane</location>
        <topology evidence="2">Single-pass type II membrane protein</topology>
    </subcellularLocation>
</comment>
<evidence type="ECO:0000256" key="21">
    <source>
        <dbReference type="ARBA" id="ARBA00032915"/>
    </source>
</evidence>
<keyword evidence="15 25" id="KW-1015">Disulfide bond</keyword>
<evidence type="ECO:0000256" key="9">
    <source>
        <dbReference type="ARBA" id="ARBA00022692"/>
    </source>
</evidence>
<evidence type="ECO:0000256" key="25">
    <source>
        <dbReference type="PIRSR" id="PIRSR607754-3"/>
    </source>
</evidence>
<evidence type="ECO:0000256" key="3">
    <source>
        <dbReference type="ARBA" id="ARBA00004922"/>
    </source>
</evidence>
<gene>
    <name evidence="27" type="primary">HaOG212754</name>
    <name evidence="27" type="ORF">B5X24_HaOG212754</name>
</gene>
<evidence type="ECO:0000256" key="16">
    <source>
        <dbReference type="ARBA" id="ARBA00023180"/>
    </source>
</evidence>
<evidence type="ECO:0000256" key="17">
    <source>
        <dbReference type="ARBA" id="ARBA00023211"/>
    </source>
</evidence>
<keyword evidence="28" id="KW-1185">Reference proteome</keyword>
<evidence type="ECO:0000256" key="22">
    <source>
        <dbReference type="ARBA" id="ARBA00093257"/>
    </source>
</evidence>
<evidence type="ECO:0000256" key="15">
    <source>
        <dbReference type="ARBA" id="ARBA00023157"/>
    </source>
</evidence>
<evidence type="ECO:0000256" key="14">
    <source>
        <dbReference type="ARBA" id="ARBA00023136"/>
    </source>
</evidence>
<comment type="pathway">
    <text evidence="3">Protein modification; protein glycosylation.</text>
</comment>
<evidence type="ECO:0000256" key="10">
    <source>
        <dbReference type="ARBA" id="ARBA00022723"/>
    </source>
</evidence>
<feature type="disulfide bond" evidence="25">
    <location>
        <begin position="180"/>
        <end position="186"/>
    </location>
</feature>
<keyword evidence="13" id="KW-0333">Golgi apparatus</keyword>
<evidence type="ECO:0000256" key="5">
    <source>
        <dbReference type="ARBA" id="ARBA00012613"/>
    </source>
</evidence>
<evidence type="ECO:0000256" key="8">
    <source>
        <dbReference type="ARBA" id="ARBA00022679"/>
    </source>
</evidence>
<keyword evidence="11" id="KW-0735">Signal-anchor</keyword>
<evidence type="ECO:0000313" key="27">
    <source>
        <dbReference type="EMBL" id="PZC71681.1"/>
    </source>
</evidence>
<dbReference type="Pfam" id="PF05060">
    <property type="entry name" value="MGAT2"/>
    <property type="match status" value="1"/>
</dbReference>
<dbReference type="GO" id="GO:0005795">
    <property type="term" value="C:Golgi stack"/>
    <property type="evidence" value="ECO:0007669"/>
    <property type="project" value="InterPro"/>
</dbReference>
<evidence type="ECO:0000256" key="24">
    <source>
        <dbReference type="PIRSR" id="PIRSR607754-2"/>
    </source>
</evidence>
<comment type="cofactor">
    <cofactor evidence="1 24">
        <name>Mn(2+)</name>
        <dbReference type="ChEBI" id="CHEBI:29035"/>
    </cofactor>
</comment>
<keyword evidence="12 26" id="KW-1133">Transmembrane helix</keyword>
<proteinExistence type="inferred from homology"/>
<feature type="disulfide bond" evidence="25">
    <location>
        <begin position="252"/>
        <end position="255"/>
    </location>
</feature>
<comment type="catalytic activity">
    <reaction evidence="22">
        <text>an N(4)-{beta-D-GlcNAc-(1-&gt;2)-alpha-D-Man-(1-&gt;3)-[alpha-D-Man-(1-&gt;6)]-beta-D-Man-(1-&gt;4)-beta-D-GlcNAc-(1-&gt;4)-beta-D-GlcNAc}-L-asparaginyl-[protein] + UDP-N-acetyl-alpha-D-glucosamine = N(4)-{beta-D-GlcNAc-(1-&gt;2)-alpha-D-Man-(1-&gt;3)-[beta-D-GlcNAc-(1-&gt;2)-alpha-D-Man-(1-&gt;6)]-beta-D-Man-(1-&gt;4)-beta-D-GlcNAc-(1-&gt;4)-beta-D-GlcNAc}-L-asparaginyl-[protein] + UDP + H(+)</text>
        <dbReference type="Rhea" id="RHEA:12941"/>
        <dbReference type="Rhea" id="RHEA-COMP:13526"/>
        <dbReference type="Rhea" id="RHEA-COMP:14369"/>
        <dbReference type="ChEBI" id="CHEBI:15378"/>
        <dbReference type="ChEBI" id="CHEBI:57705"/>
        <dbReference type="ChEBI" id="CHEBI:58223"/>
        <dbReference type="ChEBI" id="CHEBI:60615"/>
        <dbReference type="ChEBI" id="CHEBI:60651"/>
        <dbReference type="EC" id="2.4.1.143"/>
    </reaction>
</comment>
<dbReference type="GO" id="GO:0000139">
    <property type="term" value="C:Golgi membrane"/>
    <property type="evidence" value="ECO:0007669"/>
    <property type="project" value="UniProtKB-SubCell"/>
</dbReference>
<name>A0A2W1BAL4_HELAM</name>
<evidence type="ECO:0000256" key="7">
    <source>
        <dbReference type="ARBA" id="ARBA00022676"/>
    </source>
</evidence>
<evidence type="ECO:0000256" key="23">
    <source>
        <dbReference type="PIRSR" id="PIRSR607754-1"/>
    </source>
</evidence>
<evidence type="ECO:0000256" key="11">
    <source>
        <dbReference type="ARBA" id="ARBA00022968"/>
    </source>
</evidence>
<dbReference type="GO" id="GO:0046872">
    <property type="term" value="F:metal ion binding"/>
    <property type="evidence" value="ECO:0007669"/>
    <property type="project" value="UniProtKB-KW"/>
</dbReference>
<dbReference type="GO" id="GO:0009312">
    <property type="term" value="P:oligosaccharide biosynthetic process"/>
    <property type="evidence" value="ECO:0007669"/>
    <property type="project" value="InterPro"/>
</dbReference>
<evidence type="ECO:0000256" key="18">
    <source>
        <dbReference type="ARBA" id="ARBA00029663"/>
    </source>
</evidence>
<evidence type="ECO:0000256" key="19">
    <source>
        <dbReference type="ARBA" id="ARBA00031203"/>
    </source>
</evidence>
<dbReference type="Proteomes" id="UP000249218">
    <property type="component" value="Unassembled WGS sequence"/>
</dbReference>
<keyword evidence="7" id="KW-0328">Glycosyltransferase</keyword>
<evidence type="ECO:0000256" key="26">
    <source>
        <dbReference type="SAM" id="Phobius"/>
    </source>
</evidence>
<dbReference type="Gene3D" id="3.90.550.10">
    <property type="entry name" value="Spore Coat Polysaccharide Biosynthesis Protein SpsA, Chain A"/>
    <property type="match status" value="1"/>
</dbReference>
<feature type="binding site" evidence="23">
    <location>
        <position position="138"/>
    </location>
    <ligand>
        <name>substrate</name>
    </ligand>
</feature>
<dbReference type="GO" id="GO:0006487">
    <property type="term" value="P:protein N-linked glycosylation"/>
    <property type="evidence" value="ECO:0007669"/>
    <property type="project" value="TreeGrafter"/>
</dbReference>
<accession>A0A2W1BAL4</accession>
<feature type="binding site" evidence="24">
    <location>
        <position position="343"/>
    </location>
    <ligand>
        <name>Mn(2+)</name>
        <dbReference type="ChEBI" id="CHEBI:29035"/>
    </ligand>
</feature>
<evidence type="ECO:0000256" key="6">
    <source>
        <dbReference type="ARBA" id="ARBA00014817"/>
    </source>
</evidence>
<dbReference type="UniPathway" id="UPA00378"/>
<dbReference type="PANTHER" id="PTHR12871:SF0">
    <property type="entry name" value="ALPHA-1,6-MANNOSYL-GLYCOPROTEIN 2-BETA-N-ACETYLGLUCOSAMINYLTRANSFERASE"/>
    <property type="match status" value="1"/>
</dbReference>
<keyword evidence="14 26" id="KW-0472">Membrane</keyword>
<evidence type="ECO:0000256" key="2">
    <source>
        <dbReference type="ARBA" id="ARBA00004323"/>
    </source>
</evidence>
<organism evidence="27 28">
    <name type="scientific">Helicoverpa armigera</name>
    <name type="common">Cotton bollworm</name>
    <name type="synonym">Heliothis armigera</name>
    <dbReference type="NCBI Taxonomy" id="29058"/>
    <lineage>
        <taxon>Eukaryota</taxon>
        <taxon>Metazoa</taxon>
        <taxon>Ecdysozoa</taxon>
        <taxon>Arthropoda</taxon>
        <taxon>Hexapoda</taxon>
        <taxon>Insecta</taxon>
        <taxon>Pterygota</taxon>
        <taxon>Neoptera</taxon>
        <taxon>Endopterygota</taxon>
        <taxon>Lepidoptera</taxon>
        <taxon>Glossata</taxon>
        <taxon>Ditrysia</taxon>
        <taxon>Noctuoidea</taxon>
        <taxon>Noctuidae</taxon>
        <taxon>Heliothinae</taxon>
        <taxon>Helicoverpa</taxon>
    </lineage>
</organism>
<dbReference type="InterPro" id="IPR029044">
    <property type="entry name" value="Nucleotide-diphossugar_trans"/>
</dbReference>
<protein>
    <recommendedName>
        <fullName evidence="6">Alpha-1,6-mannosyl-glycoprotein 2-beta-N-acetylglucosaminyltransferase</fullName>
        <ecNumber evidence="5">2.4.1.143</ecNumber>
    </recommendedName>
    <alternativeName>
        <fullName evidence="21">Beta-1,2-N-acetylglucosaminyltransferase II</fullName>
    </alternativeName>
    <alternativeName>
        <fullName evidence="20">GlcNAc-T II</fullName>
    </alternativeName>
    <alternativeName>
        <fullName evidence="19">Mannoside acetylglucosaminyltransferase 2</fullName>
    </alternativeName>
    <alternativeName>
        <fullName evidence="18">N-glycosyl-oligosaccharide-glycoprotein N-acetylglucosaminyltransferase II</fullName>
    </alternativeName>
</protein>
<dbReference type="AlphaFoldDB" id="A0A2W1BAL4"/>
<dbReference type="EMBL" id="KZ150271">
    <property type="protein sequence ID" value="PZC71681.1"/>
    <property type="molecule type" value="Genomic_DNA"/>
</dbReference>
<dbReference type="GO" id="GO:0008455">
    <property type="term" value="F:alpha-1,6-mannosylglycoprotein 2-beta-N-acetylglucosaminyltransferase activity"/>
    <property type="evidence" value="ECO:0007669"/>
    <property type="project" value="UniProtKB-EC"/>
</dbReference>
<evidence type="ECO:0000256" key="12">
    <source>
        <dbReference type="ARBA" id="ARBA00022989"/>
    </source>
</evidence>